<dbReference type="InterPro" id="IPR048625">
    <property type="entry name" value="Sec10_N"/>
</dbReference>
<keyword evidence="4" id="KW-0175">Coiled coil</keyword>
<dbReference type="RefSeq" id="XP_004365569.1">
    <property type="nucleotide sequence ID" value="XM_004365512.2"/>
</dbReference>
<dbReference type="Pfam" id="PF20667">
    <property type="entry name" value="Sec10_N"/>
    <property type="match status" value="1"/>
</dbReference>
<evidence type="ECO:0000256" key="3">
    <source>
        <dbReference type="ARBA" id="ARBA00022483"/>
    </source>
</evidence>
<evidence type="ECO:0000313" key="9">
    <source>
        <dbReference type="Proteomes" id="UP000008743"/>
    </source>
</evidence>
<dbReference type="AlphaFoldDB" id="A0A0D2WJ12"/>
<keyword evidence="3" id="KW-0268">Exocytosis</keyword>
<feature type="compositionally biased region" description="Low complexity" evidence="5">
    <location>
        <begin position="29"/>
        <end position="65"/>
    </location>
</feature>
<comment type="similarity">
    <text evidence="1">Belongs to the SEC10 family.</text>
</comment>
<dbReference type="eggNOG" id="KOG3745">
    <property type="taxonomic scope" value="Eukaryota"/>
</dbReference>
<evidence type="ECO:0000259" key="7">
    <source>
        <dbReference type="Pfam" id="PF20667"/>
    </source>
</evidence>
<dbReference type="OMA" id="PLCKHHY"/>
<dbReference type="STRING" id="595528.A0A0D2WJ12"/>
<protein>
    <submittedName>
        <fullName evidence="8">Exocyst complex component Sec10</fullName>
    </submittedName>
</protein>
<sequence length="967" mass="105387">MKFGNNDPFVARDFVEQLAKKALNKQRGAKAAATGARGSPATTAPGSASTTSTTSTTSTATDGKAAGAGAGAGAGASALAKLRKDKDKERASRADHASDGHASVTGVSTSSALSAGRDREREKEAAALAELGGNANSVGDFDPQPLLQLFKDGISTLGALGTWVEDKITRMESSCQEAERRYRAETAKLNQGYQIVVTGFFDLDDRIQNIAAKAVHLGNRLETANVKRTRAQEAQELMNIFSALDLPGQISTLPQHKGRGTRRQLDTGKGAVSTTELNSDDSGDENDTKKADQGAAQAAADTAAAAAMAAAAAASAEGDDAAPTGAALGLFAGMPHLNDDAANIRQWHARITAMFFAETTNIHQAAALVQKLDFLAQELSLSDRFGLAKERIALTYSSIEAKLHERFAQARGSGDVEEMKQLANTLYSFRNYNLCVETFINLHRFFKGTGADFTTAKGVMLSDVEIFDDMVTECIKEGELIQTVFRNPESIMAKFVARIFEQRLSSLVETELKAAITKDYTNYLARLYRLFQLTQEMVRKLTAANFGADLPTLVDSVFQSYLSDYVRFEELALEIKYTSLLQQFYESIHHNRRDAASTKGLLEKAREFKDKLQAGAQLIGDLTINNPFINSIATTLSPSSSNADTNPFGSSAASASASASTPSDNLLSIELALTLIHLNADALQRCHLLSTNIDIYNNAQAIFAKLLDALCVNHVGYALDVALAGLPAAEPRTEPNIQFVNVVHAANYVFHLLQGHFRNVILPVVSQSYPAHSACVNEKNRVMETLESKISTGLERVLDCVSFWFERILDRDQQRTDFRPDDNDVSVFNKPSTVACQHAVQYMARQRDLIVNALDGRNLEIISTELGTRCHTVLLDHLKKFTVNSLGGLVLTRDIAEYQSCMRKFNLPALIELFETLRELSAIFVVKPENLRQVCSEGLLAHVDRETIMAYVRQRADYKSAGVARFF</sequence>
<feature type="compositionally biased region" description="Basic and acidic residues" evidence="5">
    <location>
        <begin position="82"/>
        <end position="99"/>
    </location>
</feature>
<proteinExistence type="inferred from homology"/>
<accession>A0A0D2WJ12</accession>
<feature type="domain" description="Exocyst complex component Sec10 N-terminal" evidence="7">
    <location>
        <begin position="143"/>
        <end position="251"/>
    </location>
</feature>
<keyword evidence="2" id="KW-0813">Transport</keyword>
<dbReference type="PhylomeDB" id="A0A0D2WJ12"/>
<evidence type="ECO:0000256" key="5">
    <source>
        <dbReference type="SAM" id="MobiDB-lite"/>
    </source>
</evidence>
<evidence type="ECO:0000259" key="6">
    <source>
        <dbReference type="Pfam" id="PF07393"/>
    </source>
</evidence>
<organism evidence="8 9">
    <name type="scientific">Capsaspora owczarzaki (strain ATCC 30864)</name>
    <dbReference type="NCBI Taxonomy" id="595528"/>
    <lineage>
        <taxon>Eukaryota</taxon>
        <taxon>Filasterea</taxon>
        <taxon>Capsaspora</taxon>
    </lineage>
</organism>
<evidence type="ECO:0000256" key="2">
    <source>
        <dbReference type="ARBA" id="ARBA00022448"/>
    </source>
</evidence>
<dbReference type="Pfam" id="PF07393">
    <property type="entry name" value="Sec10_HB"/>
    <property type="match status" value="1"/>
</dbReference>
<dbReference type="EMBL" id="KE346360">
    <property type="protein sequence ID" value="KJE89173.1"/>
    <property type="molecule type" value="Genomic_DNA"/>
</dbReference>
<dbReference type="Proteomes" id="UP000008743">
    <property type="component" value="Unassembled WGS sequence"/>
</dbReference>
<dbReference type="InterPro" id="IPR009976">
    <property type="entry name" value="Sec10-like"/>
</dbReference>
<feature type="region of interest" description="Disordered" evidence="5">
    <location>
        <begin position="23"/>
        <end position="124"/>
    </location>
</feature>
<dbReference type="FunCoup" id="A0A0D2WJ12">
    <property type="interactions" value="451"/>
</dbReference>
<feature type="region of interest" description="Disordered" evidence="5">
    <location>
        <begin position="252"/>
        <end position="294"/>
    </location>
</feature>
<evidence type="ECO:0000256" key="1">
    <source>
        <dbReference type="ARBA" id="ARBA00006572"/>
    </source>
</evidence>
<dbReference type="GO" id="GO:0000145">
    <property type="term" value="C:exocyst"/>
    <property type="evidence" value="ECO:0007669"/>
    <property type="project" value="TreeGrafter"/>
</dbReference>
<reference evidence="9" key="1">
    <citation type="submission" date="2011-02" db="EMBL/GenBank/DDBJ databases">
        <title>The Genome Sequence of Capsaspora owczarzaki ATCC 30864.</title>
        <authorList>
            <person name="Russ C."/>
            <person name="Cuomo C."/>
            <person name="Burger G."/>
            <person name="Gray M.W."/>
            <person name="Holland P.W.H."/>
            <person name="King N."/>
            <person name="Lang F.B.F."/>
            <person name="Roger A.J."/>
            <person name="Ruiz-Trillo I."/>
            <person name="Young S.K."/>
            <person name="Zeng Q."/>
            <person name="Gargeya S."/>
            <person name="Alvarado L."/>
            <person name="Berlin A."/>
            <person name="Chapman S.B."/>
            <person name="Chen Z."/>
            <person name="Freedman E."/>
            <person name="Gellesch M."/>
            <person name="Goldberg J."/>
            <person name="Griggs A."/>
            <person name="Gujja S."/>
            <person name="Heilman E."/>
            <person name="Heiman D."/>
            <person name="Howarth C."/>
            <person name="Mehta T."/>
            <person name="Neiman D."/>
            <person name="Pearson M."/>
            <person name="Roberts A."/>
            <person name="Saif S."/>
            <person name="Shea T."/>
            <person name="Shenoy N."/>
            <person name="Sisk P."/>
            <person name="Stolte C."/>
            <person name="Sykes S."/>
            <person name="White J."/>
            <person name="Yandava C."/>
            <person name="Haas B."/>
            <person name="Nusbaum C."/>
            <person name="Birren B."/>
        </authorList>
    </citation>
    <scope>NUCLEOTIDE SEQUENCE</scope>
    <source>
        <strain evidence="9">ATCC 30864</strain>
    </source>
</reference>
<dbReference type="GO" id="GO:0006887">
    <property type="term" value="P:exocytosis"/>
    <property type="evidence" value="ECO:0007669"/>
    <property type="project" value="UniProtKB-KW"/>
</dbReference>
<dbReference type="InParanoid" id="A0A0D2WJ12"/>
<evidence type="ECO:0000256" key="4">
    <source>
        <dbReference type="ARBA" id="ARBA00023054"/>
    </source>
</evidence>
<dbReference type="OrthoDB" id="125856at2759"/>
<dbReference type="InterPro" id="IPR048627">
    <property type="entry name" value="Sec10_HB"/>
</dbReference>
<feature type="domain" description="Exocyst complex component Sec10-like alpha-helical bundle" evidence="6">
    <location>
        <begin position="364"/>
        <end position="965"/>
    </location>
</feature>
<dbReference type="PANTHER" id="PTHR12100:SF0">
    <property type="entry name" value="EXOCYST COMPLEX COMPONENT 5"/>
    <property type="match status" value="1"/>
</dbReference>
<dbReference type="PANTHER" id="PTHR12100">
    <property type="entry name" value="SEC10"/>
    <property type="match status" value="1"/>
</dbReference>
<keyword evidence="9" id="KW-1185">Reference proteome</keyword>
<name>A0A0D2WJ12_CAPO3</name>
<evidence type="ECO:0000313" key="8">
    <source>
        <dbReference type="EMBL" id="KJE89173.1"/>
    </source>
</evidence>
<dbReference type="GO" id="GO:0006893">
    <property type="term" value="P:Golgi to plasma membrane transport"/>
    <property type="evidence" value="ECO:0007669"/>
    <property type="project" value="TreeGrafter"/>
</dbReference>
<gene>
    <name evidence="8" type="ORF">CAOG_000698</name>
</gene>